<protein>
    <submittedName>
        <fullName evidence="2">Uncharacterized protein</fullName>
    </submittedName>
</protein>
<dbReference type="KEGG" id="lel:PVL30_000835"/>
<gene>
    <name evidence="2" type="ORF">LELG_00867</name>
</gene>
<reference evidence="2 3" key="1">
    <citation type="journal article" date="2009" name="Nature">
        <title>Evolution of pathogenicity and sexual reproduction in eight Candida genomes.</title>
        <authorList>
            <person name="Butler G."/>
            <person name="Rasmussen M.D."/>
            <person name="Lin M.F."/>
            <person name="Santos M.A."/>
            <person name="Sakthikumar S."/>
            <person name="Munro C.A."/>
            <person name="Rheinbay E."/>
            <person name="Grabherr M."/>
            <person name="Forche A."/>
            <person name="Reedy J.L."/>
            <person name="Agrafioti I."/>
            <person name="Arnaud M.B."/>
            <person name="Bates S."/>
            <person name="Brown A.J."/>
            <person name="Brunke S."/>
            <person name="Costanzo M.C."/>
            <person name="Fitzpatrick D.A."/>
            <person name="de Groot P.W."/>
            <person name="Harris D."/>
            <person name="Hoyer L.L."/>
            <person name="Hube B."/>
            <person name="Klis F.M."/>
            <person name="Kodira C."/>
            <person name="Lennard N."/>
            <person name="Logue M.E."/>
            <person name="Martin R."/>
            <person name="Neiman A.M."/>
            <person name="Nikolaou E."/>
            <person name="Quail M.A."/>
            <person name="Quinn J."/>
            <person name="Santos M.C."/>
            <person name="Schmitzberger F.F."/>
            <person name="Sherlock G."/>
            <person name="Shah P."/>
            <person name="Silverstein K.A."/>
            <person name="Skrzypek M.S."/>
            <person name="Soll D."/>
            <person name="Staggs R."/>
            <person name="Stansfield I."/>
            <person name="Stumpf M.P."/>
            <person name="Sudbery P.E."/>
            <person name="Srikantha T."/>
            <person name="Zeng Q."/>
            <person name="Berman J."/>
            <person name="Berriman M."/>
            <person name="Heitman J."/>
            <person name="Gow N.A."/>
            <person name="Lorenz M.C."/>
            <person name="Birren B.W."/>
            <person name="Kellis M."/>
            <person name="Cuomo C.A."/>
        </authorList>
    </citation>
    <scope>NUCLEOTIDE SEQUENCE [LARGE SCALE GENOMIC DNA]</scope>
    <source>
        <strain evidence="3">ATCC 11503 / BCRC 21390 / CBS 2605 / JCM 1781 / NBRC 1676 / NRRL YB-4239</strain>
    </source>
</reference>
<dbReference type="HOGENOM" id="CLU_319848_0_0_1"/>
<evidence type="ECO:0000313" key="3">
    <source>
        <dbReference type="Proteomes" id="UP000001996"/>
    </source>
</evidence>
<organism evidence="2 3">
    <name type="scientific">Lodderomyces elongisporus (strain ATCC 11503 / CBS 2605 / JCM 1781 / NBRC 1676 / NRRL YB-4239)</name>
    <name type="common">Yeast</name>
    <name type="synonym">Saccharomyces elongisporus</name>
    <dbReference type="NCBI Taxonomy" id="379508"/>
    <lineage>
        <taxon>Eukaryota</taxon>
        <taxon>Fungi</taxon>
        <taxon>Dikarya</taxon>
        <taxon>Ascomycota</taxon>
        <taxon>Saccharomycotina</taxon>
        <taxon>Pichiomycetes</taxon>
        <taxon>Debaryomycetaceae</taxon>
        <taxon>Candida/Lodderomyces clade</taxon>
        <taxon>Lodderomyces</taxon>
    </lineage>
</organism>
<dbReference type="Pfam" id="PF08700">
    <property type="entry name" value="VPS51_Exo84_N"/>
    <property type="match status" value="1"/>
</dbReference>
<dbReference type="Proteomes" id="UP000001996">
    <property type="component" value="Unassembled WGS sequence"/>
</dbReference>
<name>A5DU31_LODEL</name>
<dbReference type="VEuPathDB" id="FungiDB:LELG_00867"/>
<dbReference type="InParanoid" id="A5DU31"/>
<dbReference type="GeneID" id="5235634"/>
<dbReference type="eggNOG" id="ENOG502SWM7">
    <property type="taxonomic scope" value="Eukaryota"/>
</dbReference>
<evidence type="ECO:0000256" key="1">
    <source>
        <dbReference type="SAM" id="Coils"/>
    </source>
</evidence>
<proteinExistence type="predicted"/>
<dbReference type="OrthoDB" id="46189at2759"/>
<keyword evidence="3" id="KW-1185">Reference proteome</keyword>
<dbReference type="AlphaFoldDB" id="A5DU31"/>
<keyword evidence="1" id="KW-0175">Coiled coil</keyword>
<dbReference type="EMBL" id="CH981524">
    <property type="protein sequence ID" value="EDK42689.1"/>
    <property type="molecule type" value="Genomic_DNA"/>
</dbReference>
<dbReference type="STRING" id="379508.A5DU31"/>
<accession>A5DU31</accession>
<feature type="coiled-coil region" evidence="1">
    <location>
        <begin position="252"/>
        <end position="284"/>
    </location>
</feature>
<evidence type="ECO:0000313" key="2">
    <source>
        <dbReference type="EMBL" id="EDK42689.1"/>
    </source>
</evidence>
<sequence>MTEVLRNSGGDVGSVLLAENVDDIFVKLSVPEIQQLSHLYKQIISSTKEELHDLVSKKYRDLILIAEDITNINTQAASIDNNLRDLSYKHSLFVSPYDDKYLKFDSILRLRNAKRAQQNSKLTILKILIKNKLGAFMDLQLLKKKPILHTSYLVNYVKIIHSIEFVFEKVLELSKAIELKNQLSLIKSNLQSYIEYEMAAYNVSESILNSSDRFRSGQRTTKAHIYAEDKYLESSGYHEDDMDDGEFETAELENYTNHQAEAEAEAAEVEVEAAEDEEEQNENDVSAAINFDVPGKTSLPICNYLVAYTALVQCSITSMKKKFFDLRLSFLKSLLEKSSPSAGLNWDVNMQTNSNSDLGTTNQGQRLVNYFAVFKFLERTCNYTKLYLDTELSEFHRILETISAPWRASSLLSYREWYEDATMQFDFLQKSYETNLVANIDINCNSVHNDNIAKFLNSIYQMIDTASLPLPLPLPLSLSLDHDMLIHKISNYTCFITALKRLQLSVEFAGDTSHIVEIVSSADMVQRLTTDILSYLTEYTQKHSIVLNDSTSSEKGVLVLVHKYLRLNHQQKHQSAFKTEAVNLMDYDIDAYLKLLTKSNSSEPNQLDATLATVKSWLNGFDDIKDIVSLSKEVSPSIIDNTQKLKQQVFYALPALNRSLLTANISWGSFSALSLQQGMELINKQIISTFEEEVLKFVDHLRDEARNIYKDSKADAGTSAAASEGASASVNHLMFLLGILATLQTSPSVLQTSVLAEAIAETCGMIYQQVIELLTRPHYADIIKFAATSIFETNESQTEAKIKTETEIKPKTETEIETETETKTETEKKTVMPEYVKPVTAQPSMQLELKIFTIAQQLLNAAYPLQECGIELFTEEQHLLDVFISAKDNWLKELKGNIAKAVQQVLELRNTETSSQGANLTRKEGFANKISRLQAMNLLSNAYFVSKLSNKSKLLNSGSSDSEWNIISELCSKEIDEASRELVAKAAESFHKARRNLYLPLLL</sequence>